<keyword evidence="2" id="KW-1185">Reference proteome</keyword>
<protein>
    <recommendedName>
        <fullName evidence="3">Acetyltransferase (GNAT) family protein</fullName>
    </recommendedName>
</protein>
<dbReference type="Gene3D" id="3.40.630.30">
    <property type="match status" value="1"/>
</dbReference>
<name>A0A2S6I856_9BACT</name>
<proteinExistence type="predicted"/>
<dbReference type="EMBL" id="PTJC01000005">
    <property type="protein sequence ID" value="PPK87686.1"/>
    <property type="molecule type" value="Genomic_DNA"/>
</dbReference>
<evidence type="ECO:0000313" key="2">
    <source>
        <dbReference type="Proteomes" id="UP000237662"/>
    </source>
</evidence>
<comment type="caution">
    <text evidence="1">The sequence shown here is derived from an EMBL/GenBank/DDBJ whole genome shotgun (WGS) entry which is preliminary data.</text>
</comment>
<dbReference type="Proteomes" id="UP000237662">
    <property type="component" value="Unassembled WGS sequence"/>
</dbReference>
<reference evidence="1 2" key="1">
    <citation type="submission" date="2018-02" db="EMBL/GenBank/DDBJ databases">
        <title>Genomic Encyclopedia of Archaeal and Bacterial Type Strains, Phase II (KMG-II): from individual species to whole genera.</title>
        <authorList>
            <person name="Goeker M."/>
        </authorList>
    </citation>
    <scope>NUCLEOTIDE SEQUENCE [LARGE SCALE GENOMIC DNA]</scope>
    <source>
        <strain evidence="1 2">DSM 29526</strain>
    </source>
</reference>
<dbReference type="SUPFAM" id="SSF55729">
    <property type="entry name" value="Acyl-CoA N-acyltransferases (Nat)"/>
    <property type="match status" value="1"/>
</dbReference>
<dbReference type="AlphaFoldDB" id="A0A2S6I856"/>
<dbReference type="InterPro" id="IPR016181">
    <property type="entry name" value="Acyl_CoA_acyltransferase"/>
</dbReference>
<organism evidence="1 2">
    <name type="scientific">Neolewinella xylanilytica</name>
    <dbReference type="NCBI Taxonomy" id="1514080"/>
    <lineage>
        <taxon>Bacteria</taxon>
        <taxon>Pseudomonadati</taxon>
        <taxon>Bacteroidota</taxon>
        <taxon>Saprospiria</taxon>
        <taxon>Saprospirales</taxon>
        <taxon>Lewinellaceae</taxon>
        <taxon>Neolewinella</taxon>
    </lineage>
</organism>
<accession>A0A2S6I856</accession>
<evidence type="ECO:0000313" key="1">
    <source>
        <dbReference type="EMBL" id="PPK87686.1"/>
    </source>
</evidence>
<evidence type="ECO:0008006" key="3">
    <source>
        <dbReference type="Google" id="ProtNLM"/>
    </source>
</evidence>
<sequence length="193" mass="22220">MEAPIKLTLARKDYQLKQILELQRANLMESVDADTASTQGFVTATHDLPLLKRMGETAAPVIAIRERTVLGYCLAMDRSFKEDVPALTFLIERQDGLLHRGQLLGESEYLIMGQICVAEEARGQKLPDRMYKYLRACYHLRYTYCVTAVDARNTRSLRVHERVGFDELDRFTSADGRNWVLVIWNWRDGMEGF</sequence>
<gene>
    <name evidence="1" type="ORF">CLV84_0636</name>
</gene>